<evidence type="ECO:0000256" key="1">
    <source>
        <dbReference type="SAM" id="Phobius"/>
    </source>
</evidence>
<dbReference type="AlphaFoldDB" id="A0A165X0C0"/>
<organism evidence="3 4">
    <name type="scientific">Aeribacillus pallidus</name>
    <dbReference type="NCBI Taxonomy" id="33936"/>
    <lineage>
        <taxon>Bacteria</taxon>
        <taxon>Bacillati</taxon>
        <taxon>Bacillota</taxon>
        <taxon>Bacilli</taxon>
        <taxon>Bacillales</taxon>
        <taxon>Bacillaceae</taxon>
        <taxon>Aeribacillus</taxon>
    </lineage>
</organism>
<feature type="transmembrane region" description="Helical" evidence="1">
    <location>
        <begin position="41"/>
        <end position="61"/>
    </location>
</feature>
<feature type="domain" description="DUF58" evidence="2">
    <location>
        <begin position="207"/>
        <end position="363"/>
    </location>
</feature>
<dbReference type="PANTHER" id="PTHR34351:SF2">
    <property type="entry name" value="DUF58 DOMAIN-CONTAINING PROTEIN"/>
    <property type="match status" value="1"/>
</dbReference>
<evidence type="ECO:0000259" key="2">
    <source>
        <dbReference type="Pfam" id="PF01882"/>
    </source>
</evidence>
<sequence>MKSMKGLLKGTRLAWSLAFLILLVAASFAYAMFQGGFVSWFLLYSLLPFVVYSVALALYPLKKLRVRRKLNKTEFQAGEPLVCTIEIEQPFPFPFFFGIVEDVLPEKLKNSGSAKIVLFPWWKKRFSFQYSLSNLPRGSHHFETVRFKTGDLFGIIERENIYSAKNNIVVYPPFFEFQYRPQQLSLEKDAGFARTRYIKDVSIVAGVREYEPGDKLSWIDWKATARRHSIMTKEFEQLNSQQIVCFIDRTKSSSFEELISFTASFSKAVLKNGSKLGVVSVGKTKKVFPISNHEHHWKHILYHLAVADCDGEDEFINQLLEELNKWGQHSSIMIMTSHLHPSLIDKLLAFPKPRHVTIWHVTKAVEKPRRDQELIDKLRRHSITVRTVDAGMFRDAAQRVGSR</sequence>
<dbReference type="EMBL" id="LWBR01000048">
    <property type="protein sequence ID" value="KZN95488.1"/>
    <property type="molecule type" value="Genomic_DNA"/>
</dbReference>
<reference evidence="3 4" key="1">
    <citation type="submission" date="2016-04" db="EMBL/GenBank/DDBJ databases">
        <title>Draft genome sequence of Aeribacillus pallidus 8m3 from petroleum reservoir.</title>
        <authorList>
            <person name="Poltaraus A.B."/>
            <person name="Nazina T.N."/>
            <person name="Tourova T.P."/>
            <person name="Malakho S.M."/>
            <person name="Korshunova A.V."/>
            <person name="Sokolova D.S."/>
        </authorList>
    </citation>
    <scope>NUCLEOTIDE SEQUENCE [LARGE SCALE GENOMIC DNA]</scope>
    <source>
        <strain evidence="3 4">8m3</strain>
    </source>
</reference>
<accession>A0A165X0C0</accession>
<dbReference type="PANTHER" id="PTHR34351">
    <property type="entry name" value="SLR1927 PROTEIN-RELATED"/>
    <property type="match status" value="1"/>
</dbReference>
<proteinExistence type="predicted"/>
<evidence type="ECO:0000313" key="3">
    <source>
        <dbReference type="EMBL" id="KZN95488.1"/>
    </source>
</evidence>
<dbReference type="InterPro" id="IPR002881">
    <property type="entry name" value="DUF58"/>
</dbReference>
<dbReference type="Pfam" id="PF01882">
    <property type="entry name" value="DUF58"/>
    <property type="match status" value="1"/>
</dbReference>
<comment type="caution">
    <text evidence="3">The sequence shown here is derived from an EMBL/GenBank/DDBJ whole genome shotgun (WGS) entry which is preliminary data.</text>
</comment>
<evidence type="ECO:0000313" key="4">
    <source>
        <dbReference type="Proteomes" id="UP000076476"/>
    </source>
</evidence>
<protein>
    <recommendedName>
        <fullName evidence="2">DUF58 domain-containing protein</fullName>
    </recommendedName>
</protein>
<dbReference type="STRING" id="33936.AZI98_13690"/>
<keyword evidence="4" id="KW-1185">Reference proteome</keyword>
<dbReference type="Proteomes" id="UP000076476">
    <property type="component" value="Unassembled WGS sequence"/>
</dbReference>
<keyword evidence="1" id="KW-0472">Membrane</keyword>
<dbReference type="OrthoDB" id="140416at2"/>
<keyword evidence="1" id="KW-1133">Transmembrane helix</keyword>
<keyword evidence="1" id="KW-0812">Transmembrane</keyword>
<gene>
    <name evidence="3" type="ORF">AZI98_13690</name>
</gene>
<name>A0A165X0C0_9BACI</name>